<dbReference type="GO" id="GO:0000118">
    <property type="term" value="C:histone deacetylase complex"/>
    <property type="evidence" value="ECO:0007669"/>
    <property type="project" value="TreeGrafter"/>
</dbReference>
<keyword evidence="5" id="KW-0804">Transcription</keyword>
<keyword evidence="3" id="KW-0678">Repressor</keyword>
<organism evidence="9 10">
    <name type="scientific">Coptis chinensis</name>
    <dbReference type="NCBI Taxonomy" id="261450"/>
    <lineage>
        <taxon>Eukaryota</taxon>
        <taxon>Viridiplantae</taxon>
        <taxon>Streptophyta</taxon>
        <taxon>Embryophyta</taxon>
        <taxon>Tracheophyta</taxon>
        <taxon>Spermatophyta</taxon>
        <taxon>Magnoliopsida</taxon>
        <taxon>Ranunculales</taxon>
        <taxon>Ranunculaceae</taxon>
        <taxon>Coptidoideae</taxon>
        <taxon>Coptis</taxon>
    </lineage>
</organism>
<dbReference type="Pfam" id="PF13867">
    <property type="entry name" value="SAP30_Sin3_bdg"/>
    <property type="match status" value="1"/>
</dbReference>
<feature type="compositionally biased region" description="Basic residues" evidence="7">
    <location>
        <begin position="71"/>
        <end position="89"/>
    </location>
</feature>
<evidence type="ECO:0000259" key="8">
    <source>
        <dbReference type="Pfam" id="PF13867"/>
    </source>
</evidence>
<dbReference type="InterPro" id="IPR038291">
    <property type="entry name" value="SAP30_C_sf"/>
</dbReference>
<comment type="similarity">
    <text evidence="2">Belongs to the SAP30 family.</text>
</comment>
<feature type="domain" description="Histone deacetylase complex subunit SAP30 Sin3 binding" evidence="8">
    <location>
        <begin position="115"/>
        <end position="145"/>
    </location>
</feature>
<proteinExistence type="inferred from homology"/>
<evidence type="ECO:0000256" key="2">
    <source>
        <dbReference type="ARBA" id="ARBA00006283"/>
    </source>
</evidence>
<dbReference type="GO" id="GO:0003712">
    <property type="term" value="F:transcription coregulator activity"/>
    <property type="evidence" value="ECO:0007669"/>
    <property type="project" value="TreeGrafter"/>
</dbReference>
<evidence type="ECO:0000256" key="3">
    <source>
        <dbReference type="ARBA" id="ARBA00022491"/>
    </source>
</evidence>
<name>A0A835HNX3_9MAGN</name>
<evidence type="ECO:0000256" key="7">
    <source>
        <dbReference type="SAM" id="MobiDB-lite"/>
    </source>
</evidence>
<evidence type="ECO:0000256" key="1">
    <source>
        <dbReference type="ARBA" id="ARBA00004123"/>
    </source>
</evidence>
<reference evidence="9 10" key="1">
    <citation type="submission" date="2020-10" db="EMBL/GenBank/DDBJ databases">
        <title>The Coptis chinensis genome and diversification of protoberbering-type alkaloids.</title>
        <authorList>
            <person name="Wang B."/>
            <person name="Shu S."/>
            <person name="Song C."/>
            <person name="Liu Y."/>
        </authorList>
    </citation>
    <scope>NUCLEOTIDE SEQUENCE [LARGE SCALE GENOMIC DNA]</scope>
    <source>
        <strain evidence="9">HL-2020</strain>
        <tissue evidence="9">Leaf</tissue>
    </source>
</reference>
<feature type="region of interest" description="Disordered" evidence="7">
    <location>
        <begin position="55"/>
        <end position="100"/>
    </location>
</feature>
<sequence length="145" mass="16380">MKCVEFVVPDEFAFATVLTGCDSIRELKLGMQMHAGVILKLQRNALSVIEAPTGLKDDDDLESYDDTQKSQRPRNRPRKAVGSSHKKINRSLSCHSQSKSSILTRNATKVDLGKLETTALRRYWRHFKLADDIPNPSKEQLIDIV</sequence>
<dbReference type="EMBL" id="JADFTS010000006">
    <property type="protein sequence ID" value="KAF9602985.1"/>
    <property type="molecule type" value="Genomic_DNA"/>
</dbReference>
<dbReference type="Proteomes" id="UP000631114">
    <property type="component" value="Unassembled WGS sequence"/>
</dbReference>
<protein>
    <recommendedName>
        <fullName evidence="8">Histone deacetylase complex subunit SAP30 Sin3 binding domain-containing protein</fullName>
    </recommendedName>
</protein>
<evidence type="ECO:0000256" key="6">
    <source>
        <dbReference type="ARBA" id="ARBA00023242"/>
    </source>
</evidence>
<dbReference type="InterPro" id="IPR025718">
    <property type="entry name" value="SAP30_Sin3-bd"/>
</dbReference>
<comment type="caution">
    <text evidence="9">The sequence shown here is derived from an EMBL/GenBank/DDBJ whole genome shotgun (WGS) entry which is preliminary data.</text>
</comment>
<dbReference type="PANTHER" id="PTHR13286">
    <property type="entry name" value="SAP30"/>
    <property type="match status" value="1"/>
</dbReference>
<feature type="compositionally biased region" description="Polar residues" evidence="7">
    <location>
        <begin position="90"/>
        <end position="100"/>
    </location>
</feature>
<dbReference type="Gene3D" id="6.10.160.20">
    <property type="match status" value="1"/>
</dbReference>
<keyword evidence="10" id="KW-1185">Reference proteome</keyword>
<gene>
    <name evidence="9" type="ORF">IFM89_033283</name>
</gene>
<evidence type="ECO:0000256" key="5">
    <source>
        <dbReference type="ARBA" id="ARBA00023163"/>
    </source>
</evidence>
<keyword evidence="4" id="KW-0805">Transcription regulation</keyword>
<dbReference type="GO" id="GO:0006355">
    <property type="term" value="P:regulation of DNA-templated transcription"/>
    <property type="evidence" value="ECO:0007669"/>
    <property type="project" value="TreeGrafter"/>
</dbReference>
<evidence type="ECO:0000313" key="10">
    <source>
        <dbReference type="Proteomes" id="UP000631114"/>
    </source>
</evidence>
<comment type="subcellular location">
    <subcellularLocation>
        <location evidence="1">Nucleus</location>
    </subcellularLocation>
</comment>
<dbReference type="OrthoDB" id="510958at2759"/>
<dbReference type="AlphaFoldDB" id="A0A835HNX3"/>
<evidence type="ECO:0000256" key="4">
    <source>
        <dbReference type="ARBA" id="ARBA00023015"/>
    </source>
</evidence>
<dbReference type="InterPro" id="IPR024145">
    <property type="entry name" value="His_deAcase_SAP30/SAP30L"/>
</dbReference>
<keyword evidence="6" id="KW-0539">Nucleus</keyword>
<dbReference type="PANTHER" id="PTHR13286:SF6">
    <property type="entry name" value="HISTONE DEACETYLASE COMPLEX SUBUNIT SAP30L-RELATED"/>
    <property type="match status" value="1"/>
</dbReference>
<accession>A0A835HNX3</accession>
<evidence type="ECO:0000313" key="9">
    <source>
        <dbReference type="EMBL" id="KAF9602985.1"/>
    </source>
</evidence>